<keyword evidence="1" id="KW-0732">Signal</keyword>
<dbReference type="OrthoDB" id="5593063at2759"/>
<accession>A0A167UU84</accession>
<sequence length="70" mass="7704">MDGFTWSWSFVGSNISEMLLAVLSVCSEEELEDSSSEEDQIPGARMGTDLALSPNEIAARRQQIKNKILA</sequence>
<dbReference type="EMBL" id="KV417936">
    <property type="protein sequence ID" value="KZP04305.1"/>
    <property type="molecule type" value="Genomic_DNA"/>
</dbReference>
<dbReference type="AlphaFoldDB" id="A0A167UU84"/>
<keyword evidence="3" id="KW-1185">Reference proteome</keyword>
<protein>
    <submittedName>
        <fullName evidence="2">Uncharacterized protein</fullName>
    </submittedName>
</protein>
<feature type="chain" id="PRO_5007893157" evidence="1">
    <location>
        <begin position="25"/>
        <end position="70"/>
    </location>
</feature>
<proteinExistence type="predicted"/>
<dbReference type="Proteomes" id="UP000076532">
    <property type="component" value="Unassembled WGS sequence"/>
</dbReference>
<evidence type="ECO:0000313" key="2">
    <source>
        <dbReference type="EMBL" id="KZP04305.1"/>
    </source>
</evidence>
<dbReference type="STRING" id="436010.A0A167UU84"/>
<dbReference type="InterPro" id="IPR029052">
    <property type="entry name" value="Metallo-depent_PP-like"/>
</dbReference>
<name>A0A167UU84_9AGAM</name>
<organism evidence="2 3">
    <name type="scientific">Athelia psychrophila</name>
    <dbReference type="NCBI Taxonomy" id="1759441"/>
    <lineage>
        <taxon>Eukaryota</taxon>
        <taxon>Fungi</taxon>
        <taxon>Dikarya</taxon>
        <taxon>Basidiomycota</taxon>
        <taxon>Agaricomycotina</taxon>
        <taxon>Agaricomycetes</taxon>
        <taxon>Agaricomycetidae</taxon>
        <taxon>Atheliales</taxon>
        <taxon>Atheliaceae</taxon>
        <taxon>Athelia</taxon>
    </lineage>
</organism>
<gene>
    <name evidence="2" type="ORF">FIBSPDRAFT_878644</name>
</gene>
<evidence type="ECO:0000256" key="1">
    <source>
        <dbReference type="SAM" id="SignalP"/>
    </source>
</evidence>
<reference evidence="2 3" key="1">
    <citation type="journal article" date="2016" name="Mol. Biol. Evol.">
        <title>Comparative Genomics of Early-Diverging Mushroom-Forming Fungi Provides Insights into the Origins of Lignocellulose Decay Capabilities.</title>
        <authorList>
            <person name="Nagy L.G."/>
            <person name="Riley R."/>
            <person name="Tritt A."/>
            <person name="Adam C."/>
            <person name="Daum C."/>
            <person name="Floudas D."/>
            <person name="Sun H."/>
            <person name="Yadav J.S."/>
            <person name="Pangilinan J."/>
            <person name="Larsson K.H."/>
            <person name="Matsuura K."/>
            <person name="Barry K."/>
            <person name="Labutti K."/>
            <person name="Kuo R."/>
            <person name="Ohm R.A."/>
            <person name="Bhattacharya S.S."/>
            <person name="Shirouzu T."/>
            <person name="Yoshinaga Y."/>
            <person name="Martin F.M."/>
            <person name="Grigoriev I.V."/>
            <person name="Hibbett D.S."/>
        </authorList>
    </citation>
    <scope>NUCLEOTIDE SEQUENCE [LARGE SCALE GENOMIC DNA]</scope>
    <source>
        <strain evidence="2 3">CBS 109695</strain>
    </source>
</reference>
<dbReference type="Gene3D" id="3.60.21.10">
    <property type="match status" value="1"/>
</dbReference>
<evidence type="ECO:0000313" key="3">
    <source>
        <dbReference type="Proteomes" id="UP000076532"/>
    </source>
</evidence>
<feature type="signal peptide" evidence="1">
    <location>
        <begin position="1"/>
        <end position="24"/>
    </location>
</feature>